<feature type="transmembrane region" description="Helical" evidence="2">
    <location>
        <begin position="304"/>
        <end position="328"/>
    </location>
</feature>
<feature type="chain" id="PRO_5016443791" description="PalH-domain-containing protein" evidence="3">
    <location>
        <begin position="32"/>
        <end position="786"/>
    </location>
</feature>
<reference evidence="4 5" key="1">
    <citation type="journal article" date="2018" name="Mol. Biol. Evol.">
        <title>Broad Genomic Sampling Reveals a Smut Pathogenic Ancestry of the Fungal Clade Ustilaginomycotina.</title>
        <authorList>
            <person name="Kijpornyongpan T."/>
            <person name="Mondo S.J."/>
            <person name="Barry K."/>
            <person name="Sandor L."/>
            <person name="Lee J."/>
            <person name="Lipzen A."/>
            <person name="Pangilinan J."/>
            <person name="LaButti K."/>
            <person name="Hainaut M."/>
            <person name="Henrissat B."/>
            <person name="Grigoriev I.V."/>
            <person name="Spatafora J.W."/>
            <person name="Aime M.C."/>
        </authorList>
    </citation>
    <scope>NUCLEOTIDE SEQUENCE [LARGE SCALE GENOMIC DNA]</scope>
    <source>
        <strain evidence="4 5">MCA 4186</strain>
    </source>
</reference>
<feature type="transmembrane region" description="Helical" evidence="2">
    <location>
        <begin position="237"/>
        <end position="258"/>
    </location>
</feature>
<feature type="transmembrane region" description="Helical" evidence="2">
    <location>
        <begin position="181"/>
        <end position="203"/>
    </location>
</feature>
<feature type="compositionally biased region" description="Low complexity" evidence="1">
    <location>
        <begin position="679"/>
        <end position="691"/>
    </location>
</feature>
<feature type="compositionally biased region" description="Gly residues" evidence="1">
    <location>
        <begin position="645"/>
        <end position="657"/>
    </location>
</feature>
<feature type="region of interest" description="Disordered" evidence="1">
    <location>
        <begin position="37"/>
        <end position="71"/>
    </location>
</feature>
<evidence type="ECO:0000313" key="5">
    <source>
        <dbReference type="Proteomes" id="UP000245946"/>
    </source>
</evidence>
<feature type="region of interest" description="Disordered" evidence="1">
    <location>
        <begin position="401"/>
        <end position="436"/>
    </location>
</feature>
<dbReference type="Proteomes" id="UP000245946">
    <property type="component" value="Unassembled WGS sequence"/>
</dbReference>
<feature type="signal peptide" evidence="3">
    <location>
        <begin position="1"/>
        <end position="31"/>
    </location>
</feature>
<protein>
    <recommendedName>
        <fullName evidence="6">PalH-domain-containing protein</fullName>
    </recommendedName>
</protein>
<feature type="transmembrane region" description="Helical" evidence="2">
    <location>
        <begin position="340"/>
        <end position="360"/>
    </location>
</feature>
<feature type="compositionally biased region" description="Polar residues" evidence="1">
    <location>
        <begin position="103"/>
        <end position="119"/>
    </location>
</feature>
<keyword evidence="3" id="KW-0732">Signal</keyword>
<keyword evidence="2" id="KW-0812">Transmembrane</keyword>
<dbReference type="GeneID" id="37268816"/>
<keyword evidence="5" id="KW-1185">Reference proteome</keyword>
<dbReference type="STRING" id="58919.A0A316ZL72"/>
<feature type="compositionally biased region" description="Low complexity" evidence="1">
    <location>
        <begin position="658"/>
        <end position="668"/>
    </location>
</feature>
<keyword evidence="2" id="KW-0472">Membrane</keyword>
<feature type="transmembrane region" description="Helical" evidence="2">
    <location>
        <begin position="149"/>
        <end position="169"/>
    </location>
</feature>
<accession>A0A316ZL72</accession>
<gene>
    <name evidence="4" type="ORF">FA09DRAFT_327103</name>
</gene>
<feature type="region of interest" description="Disordered" evidence="1">
    <location>
        <begin position="598"/>
        <end position="786"/>
    </location>
</feature>
<evidence type="ECO:0000256" key="1">
    <source>
        <dbReference type="SAM" id="MobiDB-lite"/>
    </source>
</evidence>
<dbReference type="RefSeq" id="XP_025601424.1">
    <property type="nucleotide sequence ID" value="XM_025741272.1"/>
</dbReference>
<sequence length="786" mass="84146">MRAPLCPSRLVRLLPVLLLLALLALVPAVRSALPQHDAHAAVPQPQQTQPPPTPPEQRLAERRSPSSKEEHIAGLQRQLASLLLERDAAAAPTPDVLRRQQTADEVSESQLPTGVSRIDTQPSATLSSVAHDPLLAIMPDFAFSMPSQIVVNGINLALVVVLSVHLLFTAQYHFPLSSRNYILQAISTAMLLISLSVQMHIVLAKLRQQSNQWPYMFAYIGVQIPPQDGSWTTVQEAFFLLMRACTTALAHLTHIQFLTLLFPSALEARLILWMLGPLALAASGMEFTALSAADDVKTSDLGDAVRNICNSALTLLYTSALLIWGLLVNRRRAWRTDGGTAAFGAGSVGLAIINTAISFVEIAFDRVWWLPDMCWTLTIWQSWLGFWWWVGSGMGIGEVEDRAERQERQRKREERLKRKRERADRQRRKAEAAAASVDAEDMLGGIKRLRNRLAGETKDASSSIHRRLRRGTRGAGESEGIELQGIGIDAQSPGSDDAVTASAAAASGSAAAAGEVELQSVSVVGSGAASGSAGAALANAEDARTTAASSSDTHPTATSGPGWLGSAFDYMASHQPNFIRRRMKRLRLAHAAAARRAATEQTALRDQVLNAGRPQGPGLRTMMFNERGRPSSEQAQGGSRRTSGAGVGGSGQGGGHGAAAPAPLQPLGEMPGDTTAVETGGDTTSGESSSLTRRHPGTTSMRSARRRPSAGAAGEAPRVHSDEDQAEDDWVDELGPRSAPLPQRLANDGSGMPASPPPQSMQQSLSSWSFRGPLASARRTDRSTYD</sequence>
<feature type="transmembrane region" description="Helical" evidence="2">
    <location>
        <begin position="270"/>
        <end position="292"/>
    </location>
</feature>
<feature type="compositionally biased region" description="Basic and acidic residues" evidence="1">
    <location>
        <begin position="401"/>
        <end position="424"/>
    </location>
</feature>
<organism evidence="4 5">
    <name type="scientific">Tilletiopsis washingtonensis</name>
    <dbReference type="NCBI Taxonomy" id="58919"/>
    <lineage>
        <taxon>Eukaryota</taxon>
        <taxon>Fungi</taxon>
        <taxon>Dikarya</taxon>
        <taxon>Basidiomycota</taxon>
        <taxon>Ustilaginomycotina</taxon>
        <taxon>Exobasidiomycetes</taxon>
        <taxon>Entylomatales</taxon>
        <taxon>Entylomatales incertae sedis</taxon>
        <taxon>Tilletiopsis</taxon>
    </lineage>
</organism>
<evidence type="ECO:0008006" key="6">
    <source>
        <dbReference type="Google" id="ProtNLM"/>
    </source>
</evidence>
<feature type="region of interest" description="Disordered" evidence="1">
    <location>
        <begin position="457"/>
        <end position="500"/>
    </location>
</feature>
<evidence type="ECO:0000256" key="2">
    <source>
        <dbReference type="SAM" id="Phobius"/>
    </source>
</evidence>
<feature type="compositionally biased region" description="Basic and acidic residues" evidence="1">
    <location>
        <begin position="58"/>
        <end position="71"/>
    </location>
</feature>
<evidence type="ECO:0000256" key="3">
    <source>
        <dbReference type="SAM" id="SignalP"/>
    </source>
</evidence>
<keyword evidence="2" id="KW-1133">Transmembrane helix</keyword>
<proteinExistence type="predicted"/>
<dbReference type="AlphaFoldDB" id="A0A316ZL72"/>
<feature type="compositionally biased region" description="Low complexity" evidence="1">
    <location>
        <begin position="760"/>
        <end position="769"/>
    </location>
</feature>
<evidence type="ECO:0000313" key="4">
    <source>
        <dbReference type="EMBL" id="PWO01146.1"/>
    </source>
</evidence>
<name>A0A316ZL72_9BASI</name>
<dbReference type="EMBL" id="KZ819283">
    <property type="protein sequence ID" value="PWO01146.1"/>
    <property type="molecule type" value="Genomic_DNA"/>
</dbReference>
<dbReference type="OrthoDB" id="3357304at2759"/>
<feature type="region of interest" description="Disordered" evidence="1">
    <location>
        <begin position="93"/>
        <end position="119"/>
    </location>
</feature>